<proteinExistence type="predicted"/>
<feature type="region of interest" description="Disordered" evidence="1">
    <location>
        <begin position="1"/>
        <end position="65"/>
    </location>
</feature>
<evidence type="ECO:0000313" key="3">
    <source>
        <dbReference type="Proteomes" id="UP000281553"/>
    </source>
</evidence>
<evidence type="ECO:0000256" key="1">
    <source>
        <dbReference type="SAM" id="MobiDB-lite"/>
    </source>
</evidence>
<keyword evidence="3" id="KW-1185">Reference proteome</keyword>
<feature type="non-terminal residue" evidence="2">
    <location>
        <position position="1"/>
    </location>
</feature>
<gene>
    <name evidence="2" type="ORF">DILT_LOCUS10154</name>
</gene>
<dbReference type="Proteomes" id="UP000281553">
    <property type="component" value="Unassembled WGS sequence"/>
</dbReference>
<protein>
    <submittedName>
        <fullName evidence="2">Uncharacterized protein</fullName>
    </submittedName>
</protein>
<feature type="compositionally biased region" description="Basic and acidic residues" evidence="1">
    <location>
        <begin position="153"/>
        <end position="175"/>
    </location>
</feature>
<accession>A0A3P7LTM2</accession>
<organism evidence="2 3">
    <name type="scientific">Dibothriocephalus latus</name>
    <name type="common">Fish tapeworm</name>
    <name type="synonym">Diphyllobothrium latum</name>
    <dbReference type="NCBI Taxonomy" id="60516"/>
    <lineage>
        <taxon>Eukaryota</taxon>
        <taxon>Metazoa</taxon>
        <taxon>Spiralia</taxon>
        <taxon>Lophotrochozoa</taxon>
        <taxon>Platyhelminthes</taxon>
        <taxon>Cestoda</taxon>
        <taxon>Eucestoda</taxon>
        <taxon>Diphyllobothriidea</taxon>
        <taxon>Diphyllobothriidae</taxon>
        <taxon>Dibothriocephalus</taxon>
    </lineage>
</organism>
<feature type="region of interest" description="Disordered" evidence="1">
    <location>
        <begin position="120"/>
        <end position="227"/>
    </location>
</feature>
<feature type="compositionally biased region" description="Polar residues" evidence="1">
    <location>
        <begin position="211"/>
        <end position="227"/>
    </location>
</feature>
<dbReference type="AlphaFoldDB" id="A0A3P7LTM2"/>
<dbReference type="OrthoDB" id="6287899at2759"/>
<sequence>KKAYGPNYDFLPHYNAADQPPPIVQHNVAEEHPRPQALTGSRRNSAVENQLKTPRTTPTLSGGQPCPCHKAAASSAEPKQHTCDREFWDTPTISLRQTGPRDQLPVRPLLRGAMQYLQTAHSRRSSPTAGMTSPYPDAYQQTHIHPKHHWRSEKKTTQKTKTRETAQTHHEDNVRQEAPSQKSSQVPRGSRERRAVACGGGNNKEEANRIRPSQTSLATAKARPSNSTATTWANLGRYGHNYDEVDVLLYNLCLNIESAL</sequence>
<feature type="compositionally biased region" description="Polar residues" evidence="1">
    <location>
        <begin position="38"/>
        <end position="62"/>
    </location>
</feature>
<reference evidence="2 3" key="1">
    <citation type="submission" date="2018-11" db="EMBL/GenBank/DDBJ databases">
        <authorList>
            <consortium name="Pathogen Informatics"/>
        </authorList>
    </citation>
    <scope>NUCLEOTIDE SEQUENCE [LARGE SCALE GENOMIC DNA]</scope>
</reference>
<feature type="compositionally biased region" description="Polar residues" evidence="1">
    <location>
        <begin position="120"/>
        <end position="131"/>
    </location>
</feature>
<name>A0A3P7LTM2_DIBLA</name>
<dbReference type="EMBL" id="UYRU01058908">
    <property type="protein sequence ID" value="VDN14323.1"/>
    <property type="molecule type" value="Genomic_DNA"/>
</dbReference>
<feature type="compositionally biased region" description="Polar residues" evidence="1">
    <location>
        <begin position="178"/>
        <end position="187"/>
    </location>
</feature>
<evidence type="ECO:0000313" key="2">
    <source>
        <dbReference type="EMBL" id="VDN14323.1"/>
    </source>
</evidence>